<dbReference type="GO" id="GO:0004673">
    <property type="term" value="F:protein histidine kinase activity"/>
    <property type="evidence" value="ECO:0007669"/>
    <property type="project" value="UniProtKB-EC"/>
</dbReference>
<evidence type="ECO:0000256" key="3">
    <source>
        <dbReference type="ARBA" id="ARBA00022553"/>
    </source>
</evidence>
<dbReference type="eggNOG" id="COG3920">
    <property type="taxonomic scope" value="Bacteria"/>
</dbReference>
<keyword evidence="5" id="KW-0547">Nucleotide-binding</keyword>
<keyword evidence="10" id="KW-1185">Reference proteome</keyword>
<dbReference type="PANTHER" id="PTHR41523">
    <property type="entry name" value="TWO-COMPONENT SYSTEM SENSOR PROTEIN"/>
    <property type="match status" value="1"/>
</dbReference>
<organism evidence="9 10">
    <name type="scientific">Salinispira pacifica</name>
    <dbReference type="NCBI Taxonomy" id="1307761"/>
    <lineage>
        <taxon>Bacteria</taxon>
        <taxon>Pseudomonadati</taxon>
        <taxon>Spirochaetota</taxon>
        <taxon>Spirochaetia</taxon>
        <taxon>Spirochaetales</taxon>
        <taxon>Spirochaetaceae</taxon>
        <taxon>Salinispira</taxon>
    </lineage>
</organism>
<name>V5WI32_9SPIO</name>
<dbReference type="EC" id="2.7.13.3" evidence="2"/>
<dbReference type="OrthoDB" id="9767435at2"/>
<dbReference type="AlphaFoldDB" id="V5WI32"/>
<dbReference type="EMBL" id="CP006939">
    <property type="protein sequence ID" value="AHC15487.1"/>
    <property type="molecule type" value="Genomic_DNA"/>
</dbReference>
<gene>
    <name evidence="9" type="ORF">L21SP2_2120</name>
</gene>
<dbReference type="RefSeq" id="WP_024268391.1">
    <property type="nucleotide sequence ID" value="NC_023035.1"/>
</dbReference>
<dbReference type="STRING" id="1307761.L21SP2_2120"/>
<reference evidence="9 10" key="1">
    <citation type="journal article" date="2015" name="Stand. Genomic Sci.">
        <title>Complete genome sequence and description of Salinispira pacifica gen. nov., sp. nov., a novel spirochaete isolated form a hypersaline microbial mat.</title>
        <authorList>
            <person name="Ben Hania W."/>
            <person name="Joseph M."/>
            <person name="Schumann P."/>
            <person name="Bunk B."/>
            <person name="Fiebig A."/>
            <person name="Sproer C."/>
            <person name="Klenk H.P."/>
            <person name="Fardeau M.L."/>
            <person name="Spring S."/>
        </authorList>
    </citation>
    <scope>NUCLEOTIDE SEQUENCE [LARGE SCALE GENOMIC DNA]</scope>
    <source>
        <strain evidence="9 10">L21-RPul-D2</strain>
    </source>
</reference>
<evidence type="ECO:0000256" key="6">
    <source>
        <dbReference type="ARBA" id="ARBA00022777"/>
    </source>
</evidence>
<dbReference type="InterPro" id="IPR011495">
    <property type="entry name" value="Sig_transdc_His_kin_sub2_dim/P"/>
</dbReference>
<evidence type="ECO:0000256" key="4">
    <source>
        <dbReference type="ARBA" id="ARBA00022679"/>
    </source>
</evidence>
<evidence type="ECO:0000313" key="10">
    <source>
        <dbReference type="Proteomes" id="UP000018680"/>
    </source>
</evidence>
<dbReference type="KEGG" id="slr:L21SP2_2120"/>
<dbReference type="Pfam" id="PF07568">
    <property type="entry name" value="HisKA_2"/>
    <property type="match status" value="1"/>
</dbReference>
<keyword evidence="3" id="KW-0597">Phosphoprotein</keyword>
<dbReference type="Proteomes" id="UP000018680">
    <property type="component" value="Chromosome"/>
</dbReference>
<dbReference type="InterPro" id="IPR036890">
    <property type="entry name" value="HATPase_C_sf"/>
</dbReference>
<keyword evidence="4" id="KW-0808">Transferase</keyword>
<evidence type="ECO:0000256" key="1">
    <source>
        <dbReference type="ARBA" id="ARBA00000085"/>
    </source>
</evidence>
<evidence type="ECO:0000259" key="8">
    <source>
        <dbReference type="Pfam" id="PF07568"/>
    </source>
</evidence>
<dbReference type="HOGENOM" id="CLU_1224033_0_0_12"/>
<protein>
    <recommendedName>
        <fullName evidence="2">histidine kinase</fullName>
        <ecNumber evidence="2">2.7.13.3</ecNumber>
    </recommendedName>
</protein>
<evidence type="ECO:0000256" key="5">
    <source>
        <dbReference type="ARBA" id="ARBA00022741"/>
    </source>
</evidence>
<feature type="domain" description="Signal transduction histidine kinase subgroup 2 dimerisation and phosphoacceptor" evidence="8">
    <location>
        <begin position="15"/>
        <end position="67"/>
    </location>
</feature>
<keyword evidence="7" id="KW-0067">ATP-binding</keyword>
<evidence type="ECO:0000256" key="7">
    <source>
        <dbReference type="ARBA" id="ARBA00022840"/>
    </source>
</evidence>
<dbReference type="PANTHER" id="PTHR41523:SF8">
    <property type="entry name" value="ETHYLENE RESPONSE SENSOR PROTEIN"/>
    <property type="match status" value="1"/>
</dbReference>
<sequence length="226" mass="25532">MEHISLENHRQIMSELLHRVKNNFQLILSLVNLQNDFGKDLSRDESSNRLLSRVHAVASIQELVYSYQTSPAFIPSEMQEGRQYMYFPDLLDKNIHFLTGLYGDGLSMEGITVDAVPALLESHDAVAMAIIVNELILNALCHGIPGNNPSSFSLKIICEADDREYRLLLEQKGNSCPVEEGLPAEQRMGTMLIENYAAQIEGKAEYRPLPRGLDILLSFPSRRFVR</sequence>
<dbReference type="GO" id="GO:0005524">
    <property type="term" value="F:ATP binding"/>
    <property type="evidence" value="ECO:0007669"/>
    <property type="project" value="UniProtKB-KW"/>
</dbReference>
<keyword evidence="6 9" id="KW-0418">Kinase</keyword>
<evidence type="ECO:0000256" key="2">
    <source>
        <dbReference type="ARBA" id="ARBA00012438"/>
    </source>
</evidence>
<proteinExistence type="predicted"/>
<evidence type="ECO:0000313" key="9">
    <source>
        <dbReference type="EMBL" id="AHC15487.1"/>
    </source>
</evidence>
<dbReference type="Gene3D" id="3.30.565.10">
    <property type="entry name" value="Histidine kinase-like ATPase, C-terminal domain"/>
    <property type="match status" value="1"/>
</dbReference>
<accession>V5WI32</accession>
<comment type="catalytic activity">
    <reaction evidence="1">
        <text>ATP + protein L-histidine = ADP + protein N-phospho-L-histidine.</text>
        <dbReference type="EC" id="2.7.13.3"/>
    </reaction>
</comment>